<protein>
    <recommendedName>
        <fullName evidence="4">DUF3408 domain-containing protein</fullName>
    </recommendedName>
</protein>
<reference evidence="2 3" key="1">
    <citation type="submission" date="2019-08" db="EMBL/GenBank/DDBJ databases">
        <title>In-depth cultivation of the pig gut microbiome towards novel bacterial diversity and tailored functional studies.</title>
        <authorList>
            <person name="Wylensek D."/>
            <person name="Hitch T.C.A."/>
            <person name="Clavel T."/>
        </authorList>
    </citation>
    <scope>NUCLEOTIDE SEQUENCE [LARGE SCALE GENOMIC DNA]</scope>
    <source>
        <strain evidence="2 3">LKV-178-WT-2A</strain>
    </source>
</reference>
<evidence type="ECO:0000256" key="1">
    <source>
        <dbReference type="SAM" id="MobiDB-lite"/>
    </source>
</evidence>
<evidence type="ECO:0000313" key="3">
    <source>
        <dbReference type="Proteomes" id="UP000438914"/>
    </source>
</evidence>
<name>A0A7K0KJL4_9BACT</name>
<dbReference type="Proteomes" id="UP000438914">
    <property type="component" value="Unassembled WGS sequence"/>
</dbReference>
<feature type="compositionally biased region" description="Polar residues" evidence="1">
    <location>
        <begin position="137"/>
        <end position="147"/>
    </location>
</feature>
<keyword evidence="3" id="KW-1185">Reference proteome</keyword>
<sequence>MEKKDNSKIQNRQFGDIHGWARKANEATTPSWWSSTTESENKPKKRKKRTDSIANTDPLPNFSFDKKGKTCSKEPEVIPAVEESSAETIEPPKDLPVKKEGSSKKAKSKTFHEAKENENSAPAKLKTSAKASEPSCADSQPAVSPSSDDLSVLWRAASASKAGKFAASQVWIDKELYRQIEAFNLRCGKPVPTKHVINAILRMFIDGHKAEIQKTMKRT</sequence>
<organism evidence="2 3">
    <name type="scientific">Hallella mizrahii</name>
    <dbReference type="NCBI Taxonomy" id="2606637"/>
    <lineage>
        <taxon>Bacteria</taxon>
        <taxon>Pseudomonadati</taxon>
        <taxon>Bacteroidota</taxon>
        <taxon>Bacteroidia</taxon>
        <taxon>Bacteroidales</taxon>
        <taxon>Prevotellaceae</taxon>
        <taxon>Hallella</taxon>
    </lineage>
</organism>
<dbReference type="RefSeq" id="WP_154535625.1">
    <property type="nucleotide sequence ID" value="NZ_VUNG01000078.1"/>
</dbReference>
<feature type="region of interest" description="Disordered" evidence="1">
    <location>
        <begin position="1"/>
        <end position="147"/>
    </location>
</feature>
<feature type="compositionally biased region" description="Basic and acidic residues" evidence="1">
    <location>
        <begin position="90"/>
        <end position="103"/>
    </location>
</feature>
<feature type="compositionally biased region" description="Basic and acidic residues" evidence="1">
    <location>
        <begin position="64"/>
        <end position="76"/>
    </location>
</feature>
<gene>
    <name evidence="2" type="ORF">FYJ73_15405</name>
</gene>
<evidence type="ECO:0008006" key="4">
    <source>
        <dbReference type="Google" id="ProtNLM"/>
    </source>
</evidence>
<proteinExistence type="predicted"/>
<dbReference type="AlphaFoldDB" id="A0A7K0KJL4"/>
<dbReference type="EMBL" id="VUNG01000078">
    <property type="protein sequence ID" value="MST86032.1"/>
    <property type="molecule type" value="Genomic_DNA"/>
</dbReference>
<feature type="compositionally biased region" description="Low complexity" evidence="1">
    <location>
        <begin position="28"/>
        <end position="38"/>
    </location>
</feature>
<comment type="caution">
    <text evidence="2">The sequence shown here is derived from an EMBL/GenBank/DDBJ whole genome shotgun (WGS) entry which is preliminary data.</text>
</comment>
<evidence type="ECO:0000313" key="2">
    <source>
        <dbReference type="EMBL" id="MST86032.1"/>
    </source>
</evidence>
<accession>A0A7K0KJL4</accession>